<feature type="region of interest" description="Disordered" evidence="1">
    <location>
        <begin position="23"/>
        <end position="49"/>
    </location>
</feature>
<sequence>VDLEKYEENDLGDYENIEIKFKSGKGQRSKAPEPLNKGEWTKPTNYQEQPKQQILVSGLGEHQQEILLEKEVENLEDDEEKLEQLEQEKEQPIKEILIESHKASQKK</sequence>
<dbReference type="EMBL" id="CAJVPS010000878">
    <property type="protein sequence ID" value="CAG8513296.1"/>
    <property type="molecule type" value="Genomic_DNA"/>
</dbReference>
<keyword evidence="3" id="KW-1185">Reference proteome</keyword>
<protein>
    <submittedName>
        <fullName evidence="2">7296_t:CDS:1</fullName>
    </submittedName>
</protein>
<feature type="region of interest" description="Disordered" evidence="1">
    <location>
        <begin position="75"/>
        <end position="107"/>
    </location>
</feature>
<name>A0A9N9A067_9GLOM</name>
<organism evidence="2 3">
    <name type="scientific">Ambispora leptoticha</name>
    <dbReference type="NCBI Taxonomy" id="144679"/>
    <lineage>
        <taxon>Eukaryota</taxon>
        <taxon>Fungi</taxon>
        <taxon>Fungi incertae sedis</taxon>
        <taxon>Mucoromycota</taxon>
        <taxon>Glomeromycotina</taxon>
        <taxon>Glomeromycetes</taxon>
        <taxon>Archaeosporales</taxon>
        <taxon>Ambisporaceae</taxon>
        <taxon>Ambispora</taxon>
    </lineage>
</organism>
<feature type="non-terminal residue" evidence="2">
    <location>
        <position position="107"/>
    </location>
</feature>
<dbReference type="AlphaFoldDB" id="A0A9N9A067"/>
<feature type="compositionally biased region" description="Basic and acidic residues" evidence="1">
    <location>
        <begin position="82"/>
        <end position="107"/>
    </location>
</feature>
<accession>A0A9N9A067</accession>
<evidence type="ECO:0000256" key="1">
    <source>
        <dbReference type="SAM" id="MobiDB-lite"/>
    </source>
</evidence>
<dbReference type="Proteomes" id="UP000789508">
    <property type="component" value="Unassembled WGS sequence"/>
</dbReference>
<reference evidence="2" key="1">
    <citation type="submission" date="2021-06" db="EMBL/GenBank/DDBJ databases">
        <authorList>
            <person name="Kallberg Y."/>
            <person name="Tangrot J."/>
            <person name="Rosling A."/>
        </authorList>
    </citation>
    <scope>NUCLEOTIDE SEQUENCE</scope>
    <source>
        <strain evidence="2">FL130A</strain>
    </source>
</reference>
<comment type="caution">
    <text evidence="2">The sequence shown here is derived from an EMBL/GenBank/DDBJ whole genome shotgun (WGS) entry which is preliminary data.</text>
</comment>
<evidence type="ECO:0000313" key="2">
    <source>
        <dbReference type="EMBL" id="CAG8513296.1"/>
    </source>
</evidence>
<proteinExistence type="predicted"/>
<gene>
    <name evidence="2" type="ORF">ALEPTO_LOCUS4086</name>
</gene>
<evidence type="ECO:0000313" key="3">
    <source>
        <dbReference type="Proteomes" id="UP000789508"/>
    </source>
</evidence>